<protein>
    <recommendedName>
        <fullName evidence="2">GH16 domain-containing protein</fullName>
    </recommendedName>
</protein>
<evidence type="ECO:0000313" key="3">
    <source>
        <dbReference type="EMBL" id="KOH46438.1"/>
    </source>
</evidence>
<sequence length="471" mass="54850">MSLKLFLLNAFGGIKATSKIESEKESLWNDYQVFSKVEQSAELKEFLNLEQQVTSESFKKHKAELAALKFKGSAEERQLKQFEKLKRNKKLQKYYQTASSADLKRYETLKEGNELDRYFELEKLIQEGLNKSDEKAKETQAEFKRLKASESVRFYHQYPKSAAFKNYLKMQNSEEKRSFEELKEAVESEGFKDKKSYLEDPKKWEKTPEFEAEKRYLELKNTAEISLYLKYQNSNALDFQKQWKIVFEDRFEAGMLDSSKWRPINYWADKTVGKNFSPAGDLQAFSEGKNTHLKGSRLQIEVKKEKQTTLVWNPVFGFVENEMQYSSDTLTTGGLFESQYGILEAKIKYNPDKSFQDVFYLAGEDNSLRVNLFEGGAKTQFGLSKTESGKVHQDAFSLAGLSAGKLYIFSLEWDKGKISWKVNDKELFSTNNKVPDYPMFINLASLVIHESNALPHHFEVDWIRFYQKRVS</sequence>
<feature type="domain" description="GH16" evidence="2">
    <location>
        <begin position="200"/>
        <end position="471"/>
    </location>
</feature>
<keyword evidence="4" id="KW-1185">Reference proteome</keyword>
<dbReference type="SUPFAM" id="SSF49899">
    <property type="entry name" value="Concanavalin A-like lectins/glucanases"/>
    <property type="match status" value="1"/>
</dbReference>
<dbReference type="RefSeq" id="WP_053179865.1">
    <property type="nucleotide sequence ID" value="NZ_LGIA01000027.1"/>
</dbReference>
<reference evidence="4" key="1">
    <citation type="submission" date="2015-07" db="EMBL/GenBank/DDBJ databases">
        <title>Genome sequencing of Sunxiuqinia dokdonensis strain SK.</title>
        <authorList>
            <person name="Ahn S."/>
            <person name="Kim B.-C."/>
        </authorList>
    </citation>
    <scope>NUCLEOTIDE SEQUENCE [LARGE SCALE GENOMIC DNA]</scope>
    <source>
        <strain evidence="4">SK</strain>
    </source>
</reference>
<evidence type="ECO:0000259" key="2">
    <source>
        <dbReference type="PROSITE" id="PS51762"/>
    </source>
</evidence>
<dbReference type="EMBL" id="LGIA01000027">
    <property type="protein sequence ID" value="KOH46438.1"/>
    <property type="molecule type" value="Genomic_DNA"/>
</dbReference>
<evidence type="ECO:0000256" key="1">
    <source>
        <dbReference type="ARBA" id="ARBA00006865"/>
    </source>
</evidence>
<comment type="similarity">
    <text evidence="1">Belongs to the glycosyl hydrolase 16 family.</text>
</comment>
<gene>
    <name evidence="3" type="ORF">NC99_07490</name>
</gene>
<dbReference type="Gene3D" id="2.60.120.200">
    <property type="match status" value="1"/>
</dbReference>
<proteinExistence type="inferred from homology"/>
<name>A0A0L8VDK2_9BACT</name>
<accession>A0A0L8VDK2</accession>
<dbReference type="GO" id="GO:0005975">
    <property type="term" value="P:carbohydrate metabolic process"/>
    <property type="evidence" value="ECO:0007669"/>
    <property type="project" value="InterPro"/>
</dbReference>
<dbReference type="InterPro" id="IPR013320">
    <property type="entry name" value="ConA-like_dom_sf"/>
</dbReference>
<dbReference type="InterPro" id="IPR000757">
    <property type="entry name" value="Beta-glucanase-like"/>
</dbReference>
<comment type="caution">
    <text evidence="3">The sequence shown here is derived from an EMBL/GenBank/DDBJ whole genome shotgun (WGS) entry which is preliminary data.</text>
</comment>
<dbReference type="AlphaFoldDB" id="A0A0L8VDK2"/>
<evidence type="ECO:0000313" key="4">
    <source>
        <dbReference type="Proteomes" id="UP000036958"/>
    </source>
</evidence>
<organism evidence="3 4">
    <name type="scientific">Sunxiuqinia dokdonensis</name>
    <dbReference type="NCBI Taxonomy" id="1409788"/>
    <lineage>
        <taxon>Bacteria</taxon>
        <taxon>Pseudomonadati</taxon>
        <taxon>Bacteroidota</taxon>
        <taxon>Bacteroidia</taxon>
        <taxon>Marinilabiliales</taxon>
        <taxon>Prolixibacteraceae</taxon>
        <taxon>Sunxiuqinia</taxon>
    </lineage>
</organism>
<dbReference type="GO" id="GO:0004553">
    <property type="term" value="F:hydrolase activity, hydrolyzing O-glycosyl compounds"/>
    <property type="evidence" value="ECO:0007669"/>
    <property type="project" value="InterPro"/>
</dbReference>
<dbReference type="OrthoDB" id="9809583at2"/>
<dbReference type="STRING" id="1409788.NC99_07490"/>
<dbReference type="Proteomes" id="UP000036958">
    <property type="component" value="Unassembled WGS sequence"/>
</dbReference>
<dbReference type="PROSITE" id="PS51762">
    <property type="entry name" value="GH16_2"/>
    <property type="match status" value="1"/>
</dbReference>